<keyword evidence="12" id="KW-1185">Reference proteome</keyword>
<evidence type="ECO:0000313" key="12">
    <source>
        <dbReference type="Proteomes" id="UP000298642"/>
    </source>
</evidence>
<evidence type="ECO:0000256" key="7">
    <source>
        <dbReference type="ARBA" id="ARBA00022989"/>
    </source>
</evidence>
<evidence type="ECO:0000256" key="3">
    <source>
        <dbReference type="ARBA" id="ARBA00022670"/>
    </source>
</evidence>
<evidence type="ECO:0000256" key="2">
    <source>
        <dbReference type="ARBA" id="ARBA00022475"/>
    </source>
</evidence>
<dbReference type="GO" id="GO:0016020">
    <property type="term" value="C:membrane"/>
    <property type="evidence" value="ECO:0007669"/>
    <property type="project" value="InterPro"/>
</dbReference>
<dbReference type="Pfam" id="PF01252">
    <property type="entry name" value="Peptidase_A8"/>
    <property type="match status" value="1"/>
</dbReference>
<dbReference type="GO" id="GO:0004190">
    <property type="term" value="F:aspartic-type endopeptidase activity"/>
    <property type="evidence" value="ECO:0007669"/>
    <property type="project" value="UniProtKB-KW"/>
</dbReference>
<sequence length="140" mass="15065">MIGLSCTAGAVLALCGQVRGTLERKGLPQKELDGGRVRIEPRYNQGSGFGLVPLNGRQMAPLSLAALWALLGVCGGRGLGAGLLLGGGLSNLWERIRHGRVLDYLRFPKAPGPLKKYTYNLADLAIFLGAVLMVLRRRRQ</sequence>
<organism evidence="11 12">
    <name type="scientific">Dysosmobacter welbionis</name>
    <dbReference type="NCBI Taxonomy" id="2093857"/>
    <lineage>
        <taxon>Bacteria</taxon>
        <taxon>Bacillati</taxon>
        <taxon>Bacillota</taxon>
        <taxon>Clostridia</taxon>
        <taxon>Eubacteriales</taxon>
        <taxon>Oscillospiraceae</taxon>
        <taxon>Dysosmobacter</taxon>
    </lineage>
</organism>
<dbReference type="InterPro" id="IPR001872">
    <property type="entry name" value="Peptidase_A8"/>
</dbReference>
<dbReference type="EC" id="3.4.23.36" evidence="11"/>
<evidence type="ECO:0000256" key="1">
    <source>
        <dbReference type="ARBA" id="ARBA00006139"/>
    </source>
</evidence>
<feature type="transmembrane region" description="Helical" evidence="10">
    <location>
        <begin position="117"/>
        <end position="135"/>
    </location>
</feature>
<comment type="similarity">
    <text evidence="1 9">Belongs to the peptidase A8 family.</text>
</comment>
<evidence type="ECO:0000256" key="10">
    <source>
        <dbReference type="SAM" id="Phobius"/>
    </source>
</evidence>
<keyword evidence="4 10" id="KW-0812">Transmembrane</keyword>
<keyword evidence="3" id="KW-0645">Protease</keyword>
<evidence type="ECO:0000256" key="4">
    <source>
        <dbReference type="ARBA" id="ARBA00022692"/>
    </source>
</evidence>
<reference evidence="12" key="1">
    <citation type="submission" date="2018-12" db="EMBL/GenBank/DDBJ databases">
        <title>Dusodibacter welbiota gen. nov., sp. nov., isolated from human faeces and emended description of the Oscillibacter genus.</title>
        <authorList>
            <person name="Le Roy T."/>
            <person name="Van der Smissen P."/>
            <person name="Delzenne N."/>
            <person name="Muccioli G."/>
            <person name="Collet J.F."/>
            <person name="Cani P.D."/>
        </authorList>
    </citation>
    <scope>NUCLEOTIDE SEQUENCE [LARGE SCALE GENOMIC DNA]</scope>
    <source>
        <strain evidence="12">J115</strain>
    </source>
</reference>
<keyword evidence="2" id="KW-1003">Cell membrane</keyword>
<evidence type="ECO:0000256" key="6">
    <source>
        <dbReference type="ARBA" id="ARBA00022801"/>
    </source>
</evidence>
<protein>
    <submittedName>
        <fullName evidence="11">Signal peptidase II</fullName>
        <ecNumber evidence="11">3.4.23.36</ecNumber>
    </submittedName>
</protein>
<proteinExistence type="inferred from homology"/>
<dbReference type="PANTHER" id="PTHR33695">
    <property type="entry name" value="LIPOPROTEIN SIGNAL PEPTIDASE"/>
    <property type="match status" value="1"/>
</dbReference>
<dbReference type="RefSeq" id="WP_021749047.1">
    <property type="nucleotide sequence ID" value="NZ_CAUWCU010000040.1"/>
</dbReference>
<dbReference type="AlphaFoldDB" id="A0A4D7AW71"/>
<dbReference type="GO" id="GO:0006508">
    <property type="term" value="P:proteolysis"/>
    <property type="evidence" value="ECO:0007669"/>
    <property type="project" value="UniProtKB-KW"/>
</dbReference>
<keyword evidence="5" id="KW-0064">Aspartyl protease</keyword>
<evidence type="ECO:0000313" key="11">
    <source>
        <dbReference type="EMBL" id="QCI60000.1"/>
    </source>
</evidence>
<dbReference type="GeneID" id="89521480"/>
<keyword evidence="8 10" id="KW-0472">Membrane</keyword>
<keyword evidence="7 10" id="KW-1133">Transmembrane helix</keyword>
<evidence type="ECO:0000256" key="8">
    <source>
        <dbReference type="ARBA" id="ARBA00023136"/>
    </source>
</evidence>
<dbReference type="Proteomes" id="UP000298642">
    <property type="component" value="Chromosome"/>
</dbReference>
<dbReference type="PRINTS" id="PR00781">
    <property type="entry name" value="LIPOSIGPTASE"/>
</dbReference>
<keyword evidence="6 11" id="KW-0378">Hydrolase</keyword>
<dbReference type="EMBL" id="CP034413">
    <property type="protein sequence ID" value="QCI60000.1"/>
    <property type="molecule type" value="Genomic_DNA"/>
</dbReference>
<gene>
    <name evidence="11" type="ORF">EIO64_12845</name>
</gene>
<dbReference type="PANTHER" id="PTHR33695:SF1">
    <property type="entry name" value="LIPOPROTEIN SIGNAL PEPTIDASE"/>
    <property type="match status" value="1"/>
</dbReference>
<dbReference type="KEGG" id="obj:EIO64_12845"/>
<accession>A0A4D7AW71</accession>
<evidence type="ECO:0000256" key="9">
    <source>
        <dbReference type="RuleBase" id="RU004181"/>
    </source>
</evidence>
<name>A0A4D7AW71_9FIRM</name>
<evidence type="ECO:0000256" key="5">
    <source>
        <dbReference type="ARBA" id="ARBA00022750"/>
    </source>
</evidence>